<name>A0A0K2GA24_NITMO</name>
<dbReference type="Gene3D" id="3.60.10.10">
    <property type="entry name" value="Endonuclease/exonuclease/phosphatase"/>
    <property type="match status" value="1"/>
</dbReference>
<dbReference type="KEGG" id="nmv:NITMOv2_1376"/>
<keyword evidence="2" id="KW-1185">Reference proteome</keyword>
<dbReference type="RefSeq" id="WP_053379062.1">
    <property type="nucleotide sequence ID" value="NZ_CP011801.1"/>
</dbReference>
<organism evidence="1 2">
    <name type="scientific">Nitrospira moscoviensis</name>
    <dbReference type="NCBI Taxonomy" id="42253"/>
    <lineage>
        <taxon>Bacteria</taxon>
        <taxon>Pseudomonadati</taxon>
        <taxon>Nitrospirota</taxon>
        <taxon>Nitrospiria</taxon>
        <taxon>Nitrospirales</taxon>
        <taxon>Nitrospiraceae</taxon>
        <taxon>Nitrospira</taxon>
    </lineage>
</organism>
<protein>
    <submittedName>
        <fullName evidence="1">Uncharacterized protein</fullName>
    </submittedName>
</protein>
<dbReference type="AlphaFoldDB" id="A0A0K2GA24"/>
<proteinExistence type="predicted"/>
<evidence type="ECO:0000313" key="1">
    <source>
        <dbReference type="EMBL" id="ALA57803.1"/>
    </source>
</evidence>
<dbReference type="InterPro" id="IPR036691">
    <property type="entry name" value="Endo/exonu/phosph_ase_sf"/>
</dbReference>
<sequence length="103" mass="11701">MSFVHFRESFVPVEDEWPSTSLQDPTGTELPDRYRVGMRIDHLLVTAPLQHRVVWAEIDREARKGQPIPSDHAPLVIDLDNPGTPFDAGWTSAESRIAARLRK</sequence>
<dbReference type="SUPFAM" id="SSF56219">
    <property type="entry name" value="DNase I-like"/>
    <property type="match status" value="1"/>
</dbReference>
<accession>A0A0K2GA24</accession>
<dbReference type="STRING" id="42253.NITMOv2_1376"/>
<reference evidence="1 2" key="1">
    <citation type="journal article" date="2015" name="Proc. Natl. Acad. Sci. U.S.A.">
        <title>Expanded metabolic versatility of ubiquitous nitrite-oxidizing bacteria from the genus Nitrospira.</title>
        <authorList>
            <person name="Koch H."/>
            <person name="Lucker S."/>
            <person name="Albertsen M."/>
            <person name="Kitzinger K."/>
            <person name="Herbold C."/>
            <person name="Spieck E."/>
            <person name="Nielsen P.H."/>
            <person name="Wagner M."/>
            <person name="Daims H."/>
        </authorList>
    </citation>
    <scope>NUCLEOTIDE SEQUENCE [LARGE SCALE GENOMIC DNA]</scope>
    <source>
        <strain evidence="1 2">NSP M-1</strain>
    </source>
</reference>
<gene>
    <name evidence="1" type="ORF">NITMOv2_1376</name>
</gene>
<dbReference type="Proteomes" id="UP000069205">
    <property type="component" value="Chromosome"/>
</dbReference>
<dbReference type="PATRIC" id="fig|42253.5.peg.1347"/>
<dbReference type="EMBL" id="CP011801">
    <property type="protein sequence ID" value="ALA57803.1"/>
    <property type="molecule type" value="Genomic_DNA"/>
</dbReference>
<evidence type="ECO:0000313" key="2">
    <source>
        <dbReference type="Proteomes" id="UP000069205"/>
    </source>
</evidence>